<name>A0AA88A4C4_FICCA</name>
<feature type="coiled-coil region" evidence="8">
    <location>
        <begin position="255"/>
        <end position="290"/>
    </location>
</feature>
<dbReference type="InterPro" id="IPR012923">
    <property type="entry name" value="Csm3"/>
</dbReference>
<keyword evidence="4 7" id="KW-0539">Nucleus</keyword>
<evidence type="ECO:0000256" key="2">
    <source>
        <dbReference type="ARBA" id="ARBA00006075"/>
    </source>
</evidence>
<comment type="subcellular location">
    <subcellularLocation>
        <location evidence="1 7">Nucleus</location>
    </subcellularLocation>
</comment>
<dbReference type="GO" id="GO:0000076">
    <property type="term" value="P:DNA replication checkpoint signaling"/>
    <property type="evidence" value="ECO:0007669"/>
    <property type="project" value="UniProtKB-UniRule"/>
</dbReference>
<dbReference type="PANTHER" id="PTHR13220:SF11">
    <property type="entry name" value="TIMELESS-INTERACTING PROTEIN"/>
    <property type="match status" value="1"/>
</dbReference>
<comment type="caution">
    <text evidence="11">The sequence shown here is derived from an EMBL/GenBank/DDBJ whole genome shotgun (WGS) entry which is preliminary data.</text>
</comment>
<dbReference type="SMART" id="SM00343">
    <property type="entry name" value="ZnF_C2HC"/>
    <property type="match status" value="1"/>
</dbReference>
<evidence type="ECO:0000256" key="3">
    <source>
        <dbReference type="ARBA" id="ARBA00022763"/>
    </source>
</evidence>
<feature type="domain" description="CCHC-type" evidence="10">
    <location>
        <begin position="11"/>
        <end position="26"/>
    </location>
</feature>
<evidence type="ECO:0000313" key="12">
    <source>
        <dbReference type="Proteomes" id="UP001187192"/>
    </source>
</evidence>
<accession>A0AA88A4C4</accession>
<dbReference type="InterPro" id="IPR040038">
    <property type="entry name" value="TIPIN/Csm3/Swi3"/>
</dbReference>
<keyword evidence="8" id="KW-0175">Coiled coil</keyword>
<dbReference type="Proteomes" id="UP001187192">
    <property type="component" value="Unassembled WGS sequence"/>
</dbReference>
<protein>
    <recommendedName>
        <fullName evidence="10">CCHC-type domain-containing protein</fullName>
    </recommendedName>
</protein>
<gene>
    <name evidence="11" type="ORF">TIFTF001_017112</name>
</gene>
<evidence type="ECO:0000256" key="8">
    <source>
        <dbReference type="SAM" id="Coils"/>
    </source>
</evidence>
<dbReference type="PANTHER" id="PTHR13220">
    <property type="entry name" value="TIMELESS INTERACTING-RELATED"/>
    <property type="match status" value="1"/>
</dbReference>
<dbReference type="Pfam" id="PF07962">
    <property type="entry name" value="Swi3"/>
    <property type="match status" value="1"/>
</dbReference>
<feature type="region of interest" description="Disordered" evidence="9">
    <location>
        <begin position="1"/>
        <end position="95"/>
    </location>
</feature>
<proteinExistence type="inferred from homology"/>
<keyword evidence="5 7" id="KW-0131">Cell cycle</keyword>
<reference evidence="11" key="1">
    <citation type="submission" date="2023-07" db="EMBL/GenBank/DDBJ databases">
        <title>draft genome sequence of fig (Ficus carica).</title>
        <authorList>
            <person name="Takahashi T."/>
            <person name="Nishimura K."/>
        </authorList>
    </citation>
    <scope>NUCLEOTIDE SEQUENCE</scope>
</reference>
<dbReference type="SUPFAM" id="SSF57756">
    <property type="entry name" value="Retrovirus zinc finger-like domains"/>
    <property type="match status" value="1"/>
</dbReference>
<dbReference type="GO" id="GO:0031298">
    <property type="term" value="C:replication fork protection complex"/>
    <property type="evidence" value="ECO:0007669"/>
    <property type="project" value="TreeGrafter"/>
</dbReference>
<evidence type="ECO:0000256" key="4">
    <source>
        <dbReference type="ARBA" id="ARBA00023242"/>
    </source>
</evidence>
<evidence type="ECO:0000259" key="10">
    <source>
        <dbReference type="PROSITE" id="PS50158"/>
    </source>
</evidence>
<dbReference type="Pfam" id="PF00098">
    <property type="entry name" value="zf-CCHC"/>
    <property type="match status" value="1"/>
</dbReference>
<organism evidence="11 12">
    <name type="scientific">Ficus carica</name>
    <name type="common">Common fig</name>
    <dbReference type="NCBI Taxonomy" id="3494"/>
    <lineage>
        <taxon>Eukaryota</taxon>
        <taxon>Viridiplantae</taxon>
        <taxon>Streptophyta</taxon>
        <taxon>Embryophyta</taxon>
        <taxon>Tracheophyta</taxon>
        <taxon>Spermatophyta</taxon>
        <taxon>Magnoliopsida</taxon>
        <taxon>eudicotyledons</taxon>
        <taxon>Gunneridae</taxon>
        <taxon>Pentapetalae</taxon>
        <taxon>rosids</taxon>
        <taxon>fabids</taxon>
        <taxon>Rosales</taxon>
        <taxon>Moraceae</taxon>
        <taxon>Ficeae</taxon>
        <taxon>Ficus</taxon>
    </lineage>
</organism>
<comment type="similarity">
    <text evidence="2 7">Belongs to the CSM3 family.</text>
</comment>
<dbReference type="GO" id="GO:0006974">
    <property type="term" value="P:DNA damage response"/>
    <property type="evidence" value="ECO:0007669"/>
    <property type="project" value="UniProtKB-KW"/>
</dbReference>
<keyword evidence="6" id="KW-0863">Zinc-finger</keyword>
<dbReference type="GO" id="GO:0043111">
    <property type="term" value="P:replication fork arrest"/>
    <property type="evidence" value="ECO:0007669"/>
    <property type="project" value="TreeGrafter"/>
</dbReference>
<evidence type="ECO:0000256" key="1">
    <source>
        <dbReference type="ARBA" id="ARBA00004123"/>
    </source>
</evidence>
<keyword evidence="6" id="KW-0479">Metal-binding</keyword>
<dbReference type="EMBL" id="BTGU01000027">
    <property type="protein sequence ID" value="GMN47928.1"/>
    <property type="molecule type" value="Genomic_DNA"/>
</dbReference>
<dbReference type="AlphaFoldDB" id="A0AA88A4C4"/>
<dbReference type="GO" id="GO:0031297">
    <property type="term" value="P:replication fork processing"/>
    <property type="evidence" value="ECO:0007669"/>
    <property type="project" value="UniProtKB-UniRule"/>
</dbReference>
<dbReference type="PROSITE" id="PS50158">
    <property type="entry name" value="ZF_CCHC"/>
    <property type="match status" value="1"/>
</dbReference>
<comment type="function">
    <text evidence="7">Plays an important role in the control of DNA replication and the maintenance of replication fork stability.</text>
</comment>
<dbReference type="Gene3D" id="4.10.60.10">
    <property type="entry name" value="Zinc finger, CCHC-type"/>
    <property type="match status" value="1"/>
</dbReference>
<keyword evidence="6" id="KW-0862">Zinc</keyword>
<evidence type="ECO:0000256" key="5">
    <source>
        <dbReference type="ARBA" id="ARBA00023306"/>
    </source>
</evidence>
<evidence type="ECO:0000256" key="6">
    <source>
        <dbReference type="PROSITE-ProRule" id="PRU00047"/>
    </source>
</evidence>
<feature type="compositionally biased region" description="Low complexity" evidence="9">
    <location>
        <begin position="25"/>
        <end position="49"/>
    </location>
</feature>
<dbReference type="InterPro" id="IPR001878">
    <property type="entry name" value="Znf_CCHC"/>
</dbReference>
<feature type="region of interest" description="Disordered" evidence="9">
    <location>
        <begin position="169"/>
        <end position="193"/>
    </location>
</feature>
<dbReference type="GO" id="GO:0008270">
    <property type="term" value="F:zinc ion binding"/>
    <property type="evidence" value="ECO:0007669"/>
    <property type="project" value="UniProtKB-KW"/>
</dbReference>
<keyword evidence="12" id="KW-1185">Reference proteome</keyword>
<evidence type="ECO:0000256" key="7">
    <source>
        <dbReference type="RuleBase" id="RU366049"/>
    </source>
</evidence>
<evidence type="ECO:0000313" key="11">
    <source>
        <dbReference type="EMBL" id="GMN47928.1"/>
    </source>
</evidence>
<dbReference type="InterPro" id="IPR036875">
    <property type="entry name" value="Znf_CCHC_sf"/>
</dbReference>
<sequence length="297" mass="33455">MEKEKAAPTGCYKCGRPGHWSRDCPSSAPIPNSNSNPNSNPNLSSFNKSTPPNSSSFKPGSGFADSRSGYAEKSLAKPPKKSLPPRTRPKLTPQMLLSDDGLGYVLRHFPRSFKYRGRGHEVSDLGNLIRMYGEWHSRLLPYYSFDQFVMKVEQVSATKRTCLRELRERVAKGGDPTKLHEPPVEDNPHDGPEAINAEELRHQKEYSSSKNQNVDEIQEDILHDVYENATEQSFGTLQTEIIGAKEIRNHVPIDKDSQSNENEITEEQRLRMEANRLRALEKAAARARSQQVTVPSI</sequence>
<dbReference type="GO" id="GO:0003677">
    <property type="term" value="F:DNA binding"/>
    <property type="evidence" value="ECO:0007669"/>
    <property type="project" value="TreeGrafter"/>
</dbReference>
<evidence type="ECO:0000256" key="9">
    <source>
        <dbReference type="SAM" id="MobiDB-lite"/>
    </source>
</evidence>
<keyword evidence="3 7" id="KW-0227">DNA damage</keyword>